<sequence>MSLKRLSLWQCQGLLHVLRDQPELEELRLGWSCPGLENLEKTDVPKLQALTASLQEAAHLVPGRPIQRLDLNTSFGSPDFDLHAFDRLSLSTRPITYFSVALYHPREDEGVRAAIRAFARNWPNIESLVLTVAGPISGQTILDEIPSFQSIRELAFLDARLATADDLASSDLSHDYGILQENPLEDWDQLFSRLKELCPTLVKAWHTPLTIFYGCCCGLSM</sequence>
<gene>
    <name evidence="1" type="ORF">M407DRAFT_226746</name>
</gene>
<reference evidence="2" key="2">
    <citation type="submission" date="2015-01" db="EMBL/GenBank/DDBJ databases">
        <title>Evolutionary Origins and Diversification of the Mycorrhizal Mutualists.</title>
        <authorList>
            <consortium name="DOE Joint Genome Institute"/>
            <consortium name="Mycorrhizal Genomics Consortium"/>
            <person name="Kohler A."/>
            <person name="Kuo A."/>
            <person name="Nagy L.G."/>
            <person name="Floudas D."/>
            <person name="Copeland A."/>
            <person name="Barry K.W."/>
            <person name="Cichocki N."/>
            <person name="Veneault-Fourrey C."/>
            <person name="LaButti K."/>
            <person name="Lindquist E.A."/>
            <person name="Lipzen A."/>
            <person name="Lundell T."/>
            <person name="Morin E."/>
            <person name="Murat C."/>
            <person name="Riley R."/>
            <person name="Ohm R."/>
            <person name="Sun H."/>
            <person name="Tunlid A."/>
            <person name="Henrissat B."/>
            <person name="Grigoriev I.V."/>
            <person name="Hibbett D.S."/>
            <person name="Martin F."/>
        </authorList>
    </citation>
    <scope>NUCLEOTIDE SEQUENCE [LARGE SCALE GENOMIC DNA]</scope>
    <source>
        <strain evidence="2">MUT 4182</strain>
    </source>
</reference>
<reference evidence="1 2" key="1">
    <citation type="submission" date="2014-04" db="EMBL/GenBank/DDBJ databases">
        <authorList>
            <consortium name="DOE Joint Genome Institute"/>
            <person name="Kuo A."/>
            <person name="Girlanda M."/>
            <person name="Perotto S."/>
            <person name="Kohler A."/>
            <person name="Nagy L.G."/>
            <person name="Floudas D."/>
            <person name="Copeland A."/>
            <person name="Barry K.W."/>
            <person name="Cichocki N."/>
            <person name="Veneault-Fourrey C."/>
            <person name="LaButti K."/>
            <person name="Lindquist E.A."/>
            <person name="Lipzen A."/>
            <person name="Lundell T."/>
            <person name="Morin E."/>
            <person name="Murat C."/>
            <person name="Sun H."/>
            <person name="Tunlid A."/>
            <person name="Henrissat B."/>
            <person name="Grigoriev I.V."/>
            <person name="Hibbett D.S."/>
            <person name="Martin F."/>
            <person name="Nordberg H.P."/>
            <person name="Cantor M.N."/>
            <person name="Hua S.X."/>
        </authorList>
    </citation>
    <scope>NUCLEOTIDE SEQUENCE [LARGE SCALE GENOMIC DNA]</scope>
    <source>
        <strain evidence="1 2">MUT 4182</strain>
    </source>
</reference>
<organism evidence="1 2">
    <name type="scientific">Tulasnella calospora MUT 4182</name>
    <dbReference type="NCBI Taxonomy" id="1051891"/>
    <lineage>
        <taxon>Eukaryota</taxon>
        <taxon>Fungi</taxon>
        <taxon>Dikarya</taxon>
        <taxon>Basidiomycota</taxon>
        <taxon>Agaricomycotina</taxon>
        <taxon>Agaricomycetes</taxon>
        <taxon>Cantharellales</taxon>
        <taxon>Tulasnellaceae</taxon>
        <taxon>Tulasnella</taxon>
    </lineage>
</organism>
<dbReference type="Gene3D" id="3.80.10.10">
    <property type="entry name" value="Ribonuclease Inhibitor"/>
    <property type="match status" value="1"/>
</dbReference>
<dbReference type="EMBL" id="KN822980">
    <property type="protein sequence ID" value="KIO29618.1"/>
    <property type="molecule type" value="Genomic_DNA"/>
</dbReference>
<keyword evidence="2" id="KW-1185">Reference proteome</keyword>
<evidence type="ECO:0000313" key="2">
    <source>
        <dbReference type="Proteomes" id="UP000054248"/>
    </source>
</evidence>
<protein>
    <submittedName>
        <fullName evidence="1">Uncharacterized protein</fullName>
    </submittedName>
</protein>
<dbReference type="InterPro" id="IPR032675">
    <property type="entry name" value="LRR_dom_sf"/>
</dbReference>
<dbReference type="AlphaFoldDB" id="A0A0C3L6Y1"/>
<dbReference type="Proteomes" id="UP000054248">
    <property type="component" value="Unassembled WGS sequence"/>
</dbReference>
<name>A0A0C3L6Y1_9AGAM</name>
<evidence type="ECO:0000313" key="1">
    <source>
        <dbReference type="EMBL" id="KIO29618.1"/>
    </source>
</evidence>
<accession>A0A0C3L6Y1</accession>
<dbReference type="HOGENOM" id="CLU_1251478_0_0_1"/>
<dbReference type="OrthoDB" id="3247499at2759"/>
<proteinExistence type="predicted"/>